<dbReference type="SMART" id="SM00133">
    <property type="entry name" value="S_TK_X"/>
    <property type="match status" value="1"/>
</dbReference>
<dbReference type="Proteomes" id="UP000492820">
    <property type="component" value="Unassembled WGS sequence"/>
</dbReference>
<feature type="binding site" evidence="7">
    <location>
        <position position="109"/>
    </location>
    <ligand>
        <name>ATP</name>
        <dbReference type="ChEBI" id="CHEBI:30616"/>
    </ligand>
</feature>
<evidence type="ECO:0000259" key="10">
    <source>
        <dbReference type="PROSITE" id="PS51285"/>
    </source>
</evidence>
<dbReference type="FunFam" id="1.10.510.10:FF:000008">
    <property type="entry name" value="Non-specific serine/threonine protein kinase"/>
    <property type="match status" value="1"/>
</dbReference>
<feature type="compositionally biased region" description="Low complexity" evidence="8">
    <location>
        <begin position="526"/>
        <end position="545"/>
    </location>
</feature>
<dbReference type="OrthoDB" id="63267at2759"/>
<accession>A0A068WVU5</accession>
<evidence type="ECO:0000256" key="2">
    <source>
        <dbReference type="ARBA" id="ARBA00022553"/>
    </source>
</evidence>
<name>A0A068WVU5_ECHGR</name>
<dbReference type="EMBL" id="LK028587">
    <property type="protein sequence ID" value="CDS22622.1"/>
    <property type="molecule type" value="Genomic_DNA"/>
</dbReference>
<dbReference type="PROSITE" id="PS51285">
    <property type="entry name" value="AGC_KINASE_CTER"/>
    <property type="match status" value="1"/>
</dbReference>
<keyword evidence="4 7" id="KW-0547">Nucleotide-binding</keyword>
<dbReference type="PROSITE" id="PS50011">
    <property type="entry name" value="PROTEIN_KINASE_DOM"/>
    <property type="match status" value="1"/>
</dbReference>
<proteinExistence type="predicted"/>
<feature type="region of interest" description="Disordered" evidence="8">
    <location>
        <begin position="505"/>
        <end position="568"/>
    </location>
</feature>
<keyword evidence="2" id="KW-0597">Phosphoprotein</keyword>
<dbReference type="Gene3D" id="3.30.200.20">
    <property type="entry name" value="Phosphorylase Kinase, domain 1"/>
    <property type="match status" value="1"/>
</dbReference>
<dbReference type="InterPro" id="IPR017441">
    <property type="entry name" value="Protein_kinase_ATP_BS"/>
</dbReference>
<dbReference type="Pfam" id="PF00433">
    <property type="entry name" value="Pkinase_C"/>
    <property type="match status" value="1"/>
</dbReference>
<evidence type="ECO:0000256" key="3">
    <source>
        <dbReference type="ARBA" id="ARBA00022679"/>
    </source>
</evidence>
<evidence type="ECO:0000256" key="6">
    <source>
        <dbReference type="ARBA" id="ARBA00022840"/>
    </source>
</evidence>
<dbReference type="Gene3D" id="1.10.510.10">
    <property type="entry name" value="Transferase(Phosphotransferase) domain 1"/>
    <property type="match status" value="1"/>
</dbReference>
<reference evidence="11" key="2">
    <citation type="submission" date="2014-06" db="EMBL/GenBank/DDBJ databases">
        <authorList>
            <person name="Aslett M."/>
        </authorList>
    </citation>
    <scope>NUCLEOTIDE SEQUENCE</scope>
</reference>
<dbReference type="InterPro" id="IPR017892">
    <property type="entry name" value="Pkinase_C"/>
</dbReference>
<dbReference type="GO" id="GO:0005524">
    <property type="term" value="F:ATP binding"/>
    <property type="evidence" value="ECO:0007669"/>
    <property type="project" value="UniProtKB-UniRule"/>
</dbReference>
<dbReference type="PANTHER" id="PTHR24351">
    <property type="entry name" value="RIBOSOMAL PROTEIN S6 KINASE"/>
    <property type="match status" value="1"/>
</dbReference>
<dbReference type="GO" id="GO:0004674">
    <property type="term" value="F:protein serine/threonine kinase activity"/>
    <property type="evidence" value="ECO:0007669"/>
    <property type="project" value="UniProtKB-KW"/>
</dbReference>
<feature type="domain" description="Protein kinase" evidence="9">
    <location>
        <begin position="76"/>
        <end position="334"/>
    </location>
</feature>
<dbReference type="AlphaFoldDB" id="A0A068WVU5"/>
<evidence type="ECO:0000256" key="7">
    <source>
        <dbReference type="PROSITE-ProRule" id="PRU10141"/>
    </source>
</evidence>
<keyword evidence="1" id="KW-0723">Serine/threonine-protein kinase</keyword>
<sequence length="650" mass="71291">MAEIAFMSVDPDHETSVHDDTENCEESDEVHLHVPKMQEIEDHINSCKEKIEPGTEVLEICGDTVNPHKKVNAEDFKVLKVIGKGGYGTVFLVQKITKSLDKDKFYAMKVLKKAKLIRNEKNTVHTVSERNILQMLKHPFLVRLHYAFQNRSNLYIVLEYCPGGELFRYLEEECFLMEDAACFYIAEIALAIGHLHSLGIIYRDLKPENILLDKDGHVKLTDFGLSKEGVRTTNTFCGTIEYMAPEIIRCAGHGRAVDWWSLGALLFDMLSGGPPFSQEGDKKATAEKILKSQVRFPPSFSTEAIALIRGLLKKDPKERLGNKNDVEEIKEQFFFVRRGINWDDVYNRRMEPPYKPELSSDSDVSMFDPSFTGMKPVVSPGNSDDPVPADLFQGFSFVASSVMEPPRALVPDLSRLRSGQRNRTNRGPGASPQKANLENEQMDTDTPPPTHICGIDMRDFATPPRPMQPLGGCSNYDGLSRVCENDDEDDIPGAKAICANGGGSGGISRASHTQGHAHMPSAAKSTARPKSSAAVAAATHSTTATGKPSSSTNLNGPRRLASTKPCSYPNLLITRSDETTASNGHPSFGDLSNVVSSPTATVTQDSVSVNSANSSASGSIHSKPHHHHHHHLHRQVSSGSSGKDSKCSVM</sequence>
<evidence type="ECO:0000256" key="4">
    <source>
        <dbReference type="ARBA" id="ARBA00022741"/>
    </source>
</evidence>
<dbReference type="PROSITE" id="PS00107">
    <property type="entry name" value="PROTEIN_KINASE_ATP"/>
    <property type="match status" value="1"/>
</dbReference>
<feature type="compositionally biased region" description="Basic residues" evidence="8">
    <location>
        <begin position="622"/>
        <end position="634"/>
    </location>
</feature>
<feature type="compositionally biased region" description="Polar residues" evidence="8">
    <location>
        <begin position="546"/>
        <end position="555"/>
    </location>
</feature>
<dbReference type="FunFam" id="3.30.200.20:FF:000042">
    <property type="entry name" value="Aurora kinase A"/>
    <property type="match status" value="1"/>
</dbReference>
<keyword evidence="6 7" id="KW-0067">ATP-binding</keyword>
<dbReference type="Pfam" id="PF00069">
    <property type="entry name" value="Pkinase"/>
    <property type="match status" value="1"/>
</dbReference>
<reference evidence="11 12" key="1">
    <citation type="journal article" date="2013" name="Nature">
        <title>The genomes of four tapeworm species reveal adaptations to parasitism.</title>
        <authorList>
            <person name="Tsai I.J."/>
            <person name="Zarowiecki M."/>
            <person name="Holroyd N."/>
            <person name="Garciarrubio A."/>
            <person name="Sanchez-Flores A."/>
            <person name="Brooks K.L."/>
            <person name="Tracey A."/>
            <person name="Bobes R.J."/>
            <person name="Fragoso G."/>
            <person name="Sciutto E."/>
            <person name="Aslett M."/>
            <person name="Beasley H."/>
            <person name="Bennett H.M."/>
            <person name="Cai J."/>
            <person name="Camicia F."/>
            <person name="Clark R."/>
            <person name="Cucher M."/>
            <person name="De Silva N."/>
            <person name="Day T.A."/>
            <person name="Deplazes P."/>
            <person name="Estrada K."/>
            <person name="Fernandez C."/>
            <person name="Holland P.W."/>
            <person name="Hou J."/>
            <person name="Hu S."/>
            <person name="Huckvale T."/>
            <person name="Hung S.S."/>
            <person name="Kamenetzky L."/>
            <person name="Keane J.A."/>
            <person name="Kiss F."/>
            <person name="Koziol U."/>
            <person name="Lambert O."/>
            <person name="Liu K."/>
            <person name="Luo X."/>
            <person name="Luo Y."/>
            <person name="Macchiaroli N."/>
            <person name="Nichol S."/>
            <person name="Paps J."/>
            <person name="Parkinson J."/>
            <person name="Pouchkina-Stantcheva N."/>
            <person name="Riddiford N."/>
            <person name="Rosenzvit M."/>
            <person name="Salinas G."/>
            <person name="Wasmuth J.D."/>
            <person name="Zamanian M."/>
            <person name="Zheng Y."/>
            <person name="Cai X."/>
            <person name="Soberon X."/>
            <person name="Olson P.D."/>
            <person name="Laclette J.P."/>
            <person name="Brehm K."/>
            <person name="Berriman M."/>
            <person name="Garciarrubio A."/>
            <person name="Bobes R.J."/>
            <person name="Fragoso G."/>
            <person name="Sanchez-Flores A."/>
            <person name="Estrada K."/>
            <person name="Cevallos M.A."/>
            <person name="Morett E."/>
            <person name="Gonzalez V."/>
            <person name="Portillo T."/>
            <person name="Ochoa-Leyva A."/>
            <person name="Jose M.V."/>
            <person name="Sciutto E."/>
            <person name="Landa A."/>
            <person name="Jimenez L."/>
            <person name="Valdes V."/>
            <person name="Carrero J.C."/>
            <person name="Larralde C."/>
            <person name="Morales-Montor J."/>
            <person name="Limon-Lason J."/>
            <person name="Soberon X."/>
            <person name="Laclette J.P."/>
        </authorList>
    </citation>
    <scope>NUCLEOTIDE SEQUENCE [LARGE SCALE GENOMIC DNA]</scope>
</reference>
<keyword evidence="3" id="KW-0808">Transferase</keyword>
<evidence type="ECO:0000256" key="8">
    <source>
        <dbReference type="SAM" id="MobiDB-lite"/>
    </source>
</evidence>
<organism evidence="11">
    <name type="scientific">Echinococcus granulosus</name>
    <name type="common">Hydatid tapeworm</name>
    <dbReference type="NCBI Taxonomy" id="6210"/>
    <lineage>
        <taxon>Eukaryota</taxon>
        <taxon>Metazoa</taxon>
        <taxon>Spiralia</taxon>
        <taxon>Lophotrochozoa</taxon>
        <taxon>Platyhelminthes</taxon>
        <taxon>Cestoda</taxon>
        <taxon>Eucestoda</taxon>
        <taxon>Cyclophyllidea</taxon>
        <taxon>Taeniidae</taxon>
        <taxon>Echinococcus</taxon>
        <taxon>Echinococcus granulosus group</taxon>
    </lineage>
</organism>
<keyword evidence="5 11" id="KW-0418">Kinase</keyword>
<feature type="compositionally biased region" description="Low complexity" evidence="8">
    <location>
        <begin position="606"/>
        <end position="617"/>
    </location>
</feature>
<feature type="region of interest" description="Disordered" evidence="8">
    <location>
        <begin position="409"/>
        <end position="449"/>
    </location>
</feature>
<evidence type="ECO:0000313" key="11">
    <source>
        <dbReference type="EMBL" id="CDS22622.1"/>
    </source>
</evidence>
<dbReference type="SUPFAM" id="SSF56112">
    <property type="entry name" value="Protein kinase-like (PK-like)"/>
    <property type="match status" value="1"/>
</dbReference>
<dbReference type="InterPro" id="IPR008271">
    <property type="entry name" value="Ser/Thr_kinase_AS"/>
</dbReference>
<dbReference type="InterPro" id="IPR000961">
    <property type="entry name" value="AGC-kinase_C"/>
</dbReference>
<evidence type="ECO:0000256" key="1">
    <source>
        <dbReference type="ARBA" id="ARBA00022527"/>
    </source>
</evidence>
<dbReference type="InterPro" id="IPR011009">
    <property type="entry name" value="Kinase-like_dom_sf"/>
</dbReference>
<evidence type="ECO:0000259" key="9">
    <source>
        <dbReference type="PROSITE" id="PS50011"/>
    </source>
</evidence>
<feature type="domain" description="AGC-kinase C-terminal" evidence="10">
    <location>
        <begin position="338"/>
        <end position="407"/>
    </location>
</feature>
<dbReference type="PROSITE" id="PS00108">
    <property type="entry name" value="PROTEIN_KINASE_ST"/>
    <property type="match status" value="1"/>
</dbReference>
<protein>
    <submittedName>
        <fullName evidence="11 13">Ribosomal protein S6 kinase beta 2</fullName>
    </submittedName>
</protein>
<reference evidence="13" key="3">
    <citation type="submission" date="2020-10" db="UniProtKB">
        <authorList>
            <consortium name="WormBaseParasite"/>
        </authorList>
    </citation>
    <scope>IDENTIFICATION</scope>
</reference>
<evidence type="ECO:0000313" key="13">
    <source>
        <dbReference type="WBParaSite" id="EgrG_001178400"/>
    </source>
</evidence>
<feature type="region of interest" description="Disordered" evidence="8">
    <location>
        <begin position="602"/>
        <end position="650"/>
    </location>
</feature>
<evidence type="ECO:0000313" key="12">
    <source>
        <dbReference type="Proteomes" id="UP000492820"/>
    </source>
</evidence>
<gene>
    <name evidence="11" type="ORF">EgrG_001178400</name>
</gene>
<dbReference type="InterPro" id="IPR000719">
    <property type="entry name" value="Prot_kinase_dom"/>
</dbReference>
<dbReference type="WBParaSite" id="EgrG_001178400">
    <property type="protein sequence ID" value="EgrG_001178400"/>
    <property type="gene ID" value="EgrG_001178400"/>
</dbReference>
<evidence type="ECO:0000256" key="5">
    <source>
        <dbReference type="ARBA" id="ARBA00022777"/>
    </source>
</evidence>
<dbReference type="SMART" id="SM00220">
    <property type="entry name" value="S_TKc"/>
    <property type="match status" value="1"/>
</dbReference>